<dbReference type="PANTHER" id="PTHR30136:SF35">
    <property type="entry name" value="HTH-TYPE TRANSCRIPTIONAL REGULATOR RV1719"/>
    <property type="match status" value="1"/>
</dbReference>
<evidence type="ECO:0000313" key="8">
    <source>
        <dbReference type="Proteomes" id="UP000326711"/>
    </source>
</evidence>
<dbReference type="InterPro" id="IPR036388">
    <property type="entry name" value="WH-like_DNA-bd_sf"/>
</dbReference>
<evidence type="ECO:0000256" key="2">
    <source>
        <dbReference type="ARBA" id="ARBA00023125"/>
    </source>
</evidence>
<keyword evidence="3" id="KW-0804">Transcription</keyword>
<keyword evidence="8" id="KW-1185">Reference proteome</keyword>
<dbReference type="AlphaFoldDB" id="A0A5J6Z5R1"/>
<protein>
    <submittedName>
        <fullName evidence="7">IclR helix-turn-helix domain protein</fullName>
    </submittedName>
</protein>
<dbReference type="Gene3D" id="3.30.450.40">
    <property type="match status" value="1"/>
</dbReference>
<dbReference type="InterPro" id="IPR005471">
    <property type="entry name" value="Tscrpt_reg_IclR_N"/>
</dbReference>
<dbReference type="PROSITE" id="PS51078">
    <property type="entry name" value="ICLR_ED"/>
    <property type="match status" value="1"/>
</dbReference>
<dbReference type="Gene3D" id="1.10.10.10">
    <property type="entry name" value="Winged helix-like DNA-binding domain superfamily/Winged helix DNA-binding domain"/>
    <property type="match status" value="1"/>
</dbReference>
<dbReference type="EMBL" id="CP045032">
    <property type="protein sequence ID" value="QFQ01661.1"/>
    <property type="molecule type" value="Genomic_DNA"/>
</dbReference>
<evidence type="ECO:0000259" key="6">
    <source>
        <dbReference type="PROSITE" id="PS51078"/>
    </source>
</evidence>
<dbReference type="InterPro" id="IPR029016">
    <property type="entry name" value="GAF-like_dom_sf"/>
</dbReference>
<reference evidence="8" key="1">
    <citation type="submission" date="2019-10" db="EMBL/GenBank/DDBJ databases">
        <title>Complete genome sequence of Corynebacterium urogenitalis DSM 108747, isolated from the genital tract of a cow.</title>
        <authorList>
            <person name="Ruckert C."/>
            <person name="Ballas P."/>
            <person name="Wagener K."/>
            <person name="Drillich M."/>
            <person name="Kaempfer P."/>
            <person name="Busse H.-J."/>
            <person name="Ehling-Schulz M."/>
        </authorList>
    </citation>
    <scope>NUCLEOTIDE SEQUENCE [LARGE SCALE GENOMIC DNA]</scope>
    <source>
        <strain evidence="8">LMM 1652</strain>
    </source>
</reference>
<feature type="domain" description="IclR-ED" evidence="6">
    <location>
        <begin position="83"/>
        <end position="260"/>
    </location>
</feature>
<evidence type="ECO:0000256" key="3">
    <source>
        <dbReference type="ARBA" id="ARBA00023163"/>
    </source>
</evidence>
<evidence type="ECO:0000313" key="7">
    <source>
        <dbReference type="EMBL" id="QFQ01661.1"/>
    </source>
</evidence>
<dbReference type="SUPFAM" id="SSF46785">
    <property type="entry name" value="Winged helix' DNA-binding domain"/>
    <property type="match status" value="1"/>
</dbReference>
<feature type="domain" description="HTH iclR-type" evidence="5">
    <location>
        <begin position="29"/>
        <end position="89"/>
    </location>
</feature>
<evidence type="ECO:0000256" key="1">
    <source>
        <dbReference type="ARBA" id="ARBA00023015"/>
    </source>
</evidence>
<keyword evidence="2" id="KW-0238">DNA-binding</keyword>
<dbReference type="GO" id="GO:0045892">
    <property type="term" value="P:negative regulation of DNA-templated transcription"/>
    <property type="evidence" value="ECO:0007669"/>
    <property type="project" value="TreeGrafter"/>
</dbReference>
<dbReference type="InterPro" id="IPR050707">
    <property type="entry name" value="HTH_MetabolicPath_Reg"/>
</dbReference>
<dbReference type="PROSITE" id="PS51077">
    <property type="entry name" value="HTH_ICLR"/>
    <property type="match status" value="1"/>
</dbReference>
<organism evidence="7 8">
    <name type="scientific">Corynebacterium urogenitale</name>
    <dbReference type="NCBI Taxonomy" id="2487892"/>
    <lineage>
        <taxon>Bacteria</taxon>
        <taxon>Bacillati</taxon>
        <taxon>Actinomycetota</taxon>
        <taxon>Actinomycetes</taxon>
        <taxon>Mycobacteriales</taxon>
        <taxon>Corynebacteriaceae</taxon>
        <taxon>Corynebacterium</taxon>
    </lineage>
</organism>
<dbReference type="InterPro" id="IPR014757">
    <property type="entry name" value="Tscrpt_reg_IclR_C"/>
</dbReference>
<proteinExistence type="predicted"/>
<accession>A0A5J6Z5R1</accession>
<sequence length="260" mass="28275">MSSQNPSVGDESAPRFPFPVGADTGRPRHRTVDRIADILEYVARAPQPQGLTEISKAIGAPVSSTQSLVNGLAAAGYLEERNKTFRLGLAPYLLSTLAGSRPVDQVTHEMLEDVVAETGYIAVLASLVGDNVYYLDYASSDEKFEYLAQNRLQRPPLETSAGWAILSGLGDDRVWGILAASDSAEETINKFQRWYPSMRDTGECVAPSVALNGADGVAVTVENQGMVVASVAVIASPEEIARDSDKIIEVLRRHRRQWDR</sequence>
<name>A0A5J6Z5R1_9CORY</name>
<feature type="region of interest" description="Disordered" evidence="4">
    <location>
        <begin position="1"/>
        <end position="29"/>
    </location>
</feature>
<gene>
    <name evidence="7" type="ORF">CUROG_01305</name>
</gene>
<dbReference type="SMART" id="SM00346">
    <property type="entry name" value="HTH_ICLR"/>
    <property type="match status" value="1"/>
</dbReference>
<dbReference type="GO" id="GO:0003700">
    <property type="term" value="F:DNA-binding transcription factor activity"/>
    <property type="evidence" value="ECO:0007669"/>
    <property type="project" value="TreeGrafter"/>
</dbReference>
<evidence type="ECO:0000256" key="4">
    <source>
        <dbReference type="SAM" id="MobiDB-lite"/>
    </source>
</evidence>
<dbReference type="KEGG" id="cuo:CUROG_01305"/>
<dbReference type="GO" id="GO:0003677">
    <property type="term" value="F:DNA binding"/>
    <property type="evidence" value="ECO:0007669"/>
    <property type="project" value="UniProtKB-KW"/>
</dbReference>
<dbReference type="SUPFAM" id="SSF55781">
    <property type="entry name" value="GAF domain-like"/>
    <property type="match status" value="1"/>
</dbReference>
<dbReference type="RefSeq" id="WP_151902134.1">
    <property type="nucleotide sequence ID" value="NZ_CP045032.1"/>
</dbReference>
<dbReference type="PANTHER" id="PTHR30136">
    <property type="entry name" value="HELIX-TURN-HELIX TRANSCRIPTIONAL REGULATOR, ICLR FAMILY"/>
    <property type="match status" value="1"/>
</dbReference>
<dbReference type="OrthoDB" id="5112988at2"/>
<dbReference type="Proteomes" id="UP000326711">
    <property type="component" value="Chromosome"/>
</dbReference>
<dbReference type="Pfam" id="PF09339">
    <property type="entry name" value="HTH_IclR"/>
    <property type="match status" value="1"/>
</dbReference>
<dbReference type="InterPro" id="IPR036390">
    <property type="entry name" value="WH_DNA-bd_sf"/>
</dbReference>
<evidence type="ECO:0000259" key="5">
    <source>
        <dbReference type="PROSITE" id="PS51077"/>
    </source>
</evidence>
<keyword evidence="1" id="KW-0805">Transcription regulation</keyword>